<dbReference type="EMBL" id="PNRG01000012">
    <property type="protein sequence ID" value="PMR81069.1"/>
    <property type="molecule type" value="Genomic_DNA"/>
</dbReference>
<dbReference type="InterPro" id="IPR036526">
    <property type="entry name" value="C-N_Hydrolase_sf"/>
</dbReference>
<protein>
    <submittedName>
        <fullName evidence="3">NAD+ synthetase</fullName>
    </submittedName>
</protein>
<dbReference type="GO" id="GO:0033388">
    <property type="term" value="P:putrescine biosynthetic process from arginine"/>
    <property type="evidence" value="ECO:0007669"/>
    <property type="project" value="TreeGrafter"/>
</dbReference>
<dbReference type="GO" id="GO:0050126">
    <property type="term" value="F:N-carbamoylputrescine amidase activity"/>
    <property type="evidence" value="ECO:0007669"/>
    <property type="project" value="TreeGrafter"/>
</dbReference>
<dbReference type="AlphaFoldDB" id="A0A2N7UL03"/>
<dbReference type="RefSeq" id="WP_102587563.1">
    <property type="nucleotide sequence ID" value="NZ_BNAE01000010.1"/>
</dbReference>
<dbReference type="SUPFAM" id="SSF56317">
    <property type="entry name" value="Carbon-nitrogen hydrolase"/>
    <property type="match status" value="1"/>
</dbReference>
<name>A0A2N7UL03_9GAMM</name>
<feature type="domain" description="CN hydrolase" evidence="2">
    <location>
        <begin position="7"/>
        <end position="251"/>
    </location>
</feature>
<keyword evidence="4" id="KW-1185">Reference proteome</keyword>
<evidence type="ECO:0000259" key="2">
    <source>
        <dbReference type="PROSITE" id="PS50263"/>
    </source>
</evidence>
<dbReference type="CDD" id="cd07586">
    <property type="entry name" value="nitrilase_8"/>
    <property type="match status" value="1"/>
</dbReference>
<evidence type="ECO:0000313" key="4">
    <source>
        <dbReference type="Proteomes" id="UP000235547"/>
    </source>
</evidence>
<proteinExistence type="predicted"/>
<evidence type="ECO:0000256" key="1">
    <source>
        <dbReference type="ARBA" id="ARBA00022801"/>
    </source>
</evidence>
<dbReference type="Pfam" id="PF00795">
    <property type="entry name" value="CN_hydrolase"/>
    <property type="match status" value="1"/>
</dbReference>
<organism evidence="3 4">
    <name type="scientific">Halomonas urumqiensis</name>
    <dbReference type="NCBI Taxonomy" id="1684789"/>
    <lineage>
        <taxon>Bacteria</taxon>
        <taxon>Pseudomonadati</taxon>
        <taxon>Pseudomonadota</taxon>
        <taxon>Gammaproteobacteria</taxon>
        <taxon>Oceanospirillales</taxon>
        <taxon>Halomonadaceae</taxon>
        <taxon>Halomonas</taxon>
    </lineage>
</organism>
<dbReference type="OrthoDB" id="9760188at2"/>
<evidence type="ECO:0000313" key="3">
    <source>
        <dbReference type="EMBL" id="PMR81069.1"/>
    </source>
</evidence>
<dbReference type="InterPro" id="IPR003010">
    <property type="entry name" value="C-N_Hydrolase"/>
</dbReference>
<dbReference type="Gene3D" id="3.60.110.10">
    <property type="entry name" value="Carbon-nitrogen hydrolase"/>
    <property type="match status" value="1"/>
</dbReference>
<keyword evidence="1" id="KW-0378">Hydrolase</keyword>
<dbReference type="PANTHER" id="PTHR43674:SF2">
    <property type="entry name" value="BETA-UREIDOPROPIONASE"/>
    <property type="match status" value="1"/>
</dbReference>
<dbReference type="Proteomes" id="UP000235547">
    <property type="component" value="Unassembled WGS sequence"/>
</dbReference>
<reference evidence="3 4" key="1">
    <citation type="submission" date="2018-01" db="EMBL/GenBank/DDBJ databases">
        <title>Halomonas endophytica sp. nov., isolated from storage liquid in the stems of Populus euphratica.</title>
        <authorList>
            <person name="Chen C."/>
        </authorList>
    </citation>
    <scope>NUCLEOTIDE SEQUENCE [LARGE SCALE GENOMIC DNA]</scope>
    <source>
        <strain evidence="3 4">BZ-SZ-XJ27</strain>
    </source>
</reference>
<dbReference type="PANTHER" id="PTHR43674">
    <property type="entry name" value="NITRILASE C965.09-RELATED"/>
    <property type="match status" value="1"/>
</dbReference>
<dbReference type="PROSITE" id="PS50263">
    <property type="entry name" value="CN_HYDROLASE"/>
    <property type="match status" value="1"/>
</dbReference>
<gene>
    <name evidence="3" type="ORF">C1H70_06660</name>
</gene>
<dbReference type="InterPro" id="IPR050345">
    <property type="entry name" value="Aliph_Amidase/BUP"/>
</dbReference>
<accession>A0A2N7UL03</accession>
<sequence>MHYQDRLEVGAAQINTELGDVDRNLERHLEVIGEARENGLELLVFPELSLTGYGLGGQVMQVAMPLEDPRLARLAEACGDMQTVVGFVEEASPGEYYNALAILQDGEIVAVHRKLNLPTYGGLEEGKWFTHGSQLTLTDVRPGWSATQLICADLWNPALVHAALLPRPTVLCAPINSASGIVSEDFSNEENWALNVRFHAMTYGTPVIMANRFGHEGQSHFWGGSRILGPRGEILAQASDREMLISAELSRTAIARARFELPTHRDADTPLIRELMAGYR</sequence>
<comment type="caution">
    <text evidence="3">The sequence shown here is derived from an EMBL/GenBank/DDBJ whole genome shotgun (WGS) entry which is preliminary data.</text>
</comment>